<comment type="caution">
    <text evidence="3">The sequence shown here is derived from an EMBL/GenBank/DDBJ whole genome shotgun (WGS) entry which is preliminary data.</text>
</comment>
<gene>
    <name evidence="3" type="ORF">CVLEPA_LOCUS4513</name>
</gene>
<accession>A0ABP0F9I8</accession>
<protein>
    <recommendedName>
        <fullName evidence="2">Right handed beta helix domain-containing protein</fullName>
    </recommendedName>
</protein>
<name>A0ABP0F9I8_CLALP</name>
<dbReference type="Pfam" id="PF13229">
    <property type="entry name" value="Beta_helix"/>
    <property type="match status" value="1"/>
</dbReference>
<dbReference type="PANTHER" id="PTHR36453:SF1">
    <property type="entry name" value="RIGHT HANDED BETA HELIX DOMAIN-CONTAINING PROTEIN"/>
    <property type="match status" value="1"/>
</dbReference>
<dbReference type="Gene3D" id="2.160.20.10">
    <property type="entry name" value="Single-stranded right-handed beta-helix, Pectin lyase-like"/>
    <property type="match status" value="1"/>
</dbReference>
<dbReference type="EMBL" id="CAWYQH010000013">
    <property type="protein sequence ID" value="CAK8674857.1"/>
    <property type="molecule type" value="Genomic_DNA"/>
</dbReference>
<dbReference type="InterPro" id="IPR012334">
    <property type="entry name" value="Pectin_lyas_fold"/>
</dbReference>
<dbReference type="InterPro" id="IPR039448">
    <property type="entry name" value="Beta_helix"/>
</dbReference>
<dbReference type="SUPFAM" id="SSF51126">
    <property type="entry name" value="Pectin lyase-like"/>
    <property type="match status" value="2"/>
</dbReference>
<keyword evidence="4" id="KW-1185">Reference proteome</keyword>
<dbReference type="InterPro" id="IPR011050">
    <property type="entry name" value="Pectin_lyase_fold/virulence"/>
</dbReference>
<evidence type="ECO:0000256" key="1">
    <source>
        <dbReference type="SAM" id="SignalP"/>
    </source>
</evidence>
<keyword evidence="1" id="KW-0732">Signal</keyword>
<feature type="domain" description="Right handed beta helix" evidence="2">
    <location>
        <begin position="365"/>
        <end position="538"/>
    </location>
</feature>
<dbReference type="SMART" id="SM00710">
    <property type="entry name" value="PbH1"/>
    <property type="match status" value="5"/>
</dbReference>
<dbReference type="Proteomes" id="UP001642483">
    <property type="component" value="Unassembled WGS sequence"/>
</dbReference>
<proteinExistence type="predicted"/>
<organism evidence="3 4">
    <name type="scientific">Clavelina lepadiformis</name>
    <name type="common">Light-bulb sea squirt</name>
    <name type="synonym">Ascidia lepadiformis</name>
    <dbReference type="NCBI Taxonomy" id="159417"/>
    <lineage>
        <taxon>Eukaryota</taxon>
        <taxon>Metazoa</taxon>
        <taxon>Chordata</taxon>
        <taxon>Tunicata</taxon>
        <taxon>Ascidiacea</taxon>
        <taxon>Aplousobranchia</taxon>
        <taxon>Clavelinidae</taxon>
        <taxon>Clavelina</taxon>
    </lineage>
</organism>
<evidence type="ECO:0000313" key="3">
    <source>
        <dbReference type="EMBL" id="CAK8674857.1"/>
    </source>
</evidence>
<feature type="signal peptide" evidence="1">
    <location>
        <begin position="1"/>
        <end position="23"/>
    </location>
</feature>
<evidence type="ECO:0000259" key="2">
    <source>
        <dbReference type="Pfam" id="PF13229"/>
    </source>
</evidence>
<reference evidence="3 4" key="1">
    <citation type="submission" date="2024-02" db="EMBL/GenBank/DDBJ databases">
        <authorList>
            <person name="Daric V."/>
            <person name="Darras S."/>
        </authorList>
    </citation>
    <scope>NUCLEOTIDE SEQUENCE [LARGE SCALE GENOMIC DNA]</scope>
</reference>
<sequence length="724" mass="81699">MKEMKVLKVIMTVIFFMTVRVSSHEACPSRSPSSLTTKKFRKSNRFYLDAENGNDGWSGKKSTPEEGAGPFKTFLGAINGIREHRTSLRKNVVLFVRQGIYFLSPTIILDERDERLSIVGYPGDKRPVISGAAKIPGSEFFMFDQDKYVARFSGKCSKHVFLGDKRLIRARKPNLNKWTGKDMTGEGPYLTIKDLLRPSEACDRQGSGGFRQTTCHLDNRNGFVFEKGDVNLNWTKPSAGDILIFEAWTAERGHIKNISSANKLQFTEPLRFPIGEHPMSSGWRYIVENIFEELDSTGEFFCDEEAQLLYLIPPEDALLDEDVFVASEDTFFIVENTKIIRFLDLEFRHSHDRNFAGYNQKPGVIQFEFTNNVLVERCLFSNIGYTGIVVDNSCTNVIIRKNKFSDVGYFAITSGSETKNLRIHKNTFEGCGVSNMFQPSCIFVQGSANIKVFDNKVSKTSYAGMRIGWQPTFSEDFVPSGQYVFQILGNDVSDFGMGILNDFGGIYLSSNPGCSGPNAILSNCHLHARVAFNIIHHASAYLYGGLGVYGDTAVSSLRVEKNWLYDLDGAAINFHCGQNNFALNNMIYHISDGRVFGTCNPIVGGGVLLQQDLTFKKNVVYVTDINARMWRPADEWTFEVPDVDKNIYYFNPFSQDQLDQFFPKGVSFQQWKDDTFNDLNSVIDDPLFKNIKQRDFSLRGTSFASQIGIQSINLRKVRRSSGIC</sequence>
<evidence type="ECO:0000313" key="4">
    <source>
        <dbReference type="Proteomes" id="UP001642483"/>
    </source>
</evidence>
<feature type="chain" id="PRO_5046145767" description="Right handed beta helix domain-containing protein" evidence="1">
    <location>
        <begin position="24"/>
        <end position="724"/>
    </location>
</feature>
<dbReference type="PANTHER" id="PTHR36453">
    <property type="entry name" value="SECRETED PROTEIN-RELATED"/>
    <property type="match status" value="1"/>
</dbReference>
<dbReference type="InterPro" id="IPR006626">
    <property type="entry name" value="PbH1"/>
</dbReference>